<comment type="caution">
    <text evidence="3">The sequence shown here is derived from an EMBL/GenBank/DDBJ whole genome shotgun (WGS) entry which is preliminary data.</text>
</comment>
<dbReference type="RefSeq" id="WP_246011777.1">
    <property type="nucleotide sequence ID" value="NZ_QQAZ01000027.1"/>
</dbReference>
<dbReference type="InterPro" id="IPR045977">
    <property type="entry name" value="DUF5933"/>
</dbReference>
<evidence type="ECO:0000259" key="2">
    <source>
        <dbReference type="Pfam" id="PF19356"/>
    </source>
</evidence>
<reference evidence="3 4" key="1">
    <citation type="submission" date="2018-07" db="EMBL/GenBank/DDBJ databases">
        <title>Genomic Encyclopedia of Type Strains, Phase IV (KMG-IV): sequencing the most valuable type-strain genomes for metagenomic binning, comparative biology and taxonomic classification.</title>
        <authorList>
            <person name="Goeker M."/>
        </authorList>
    </citation>
    <scope>NUCLEOTIDE SEQUENCE [LARGE SCALE GENOMIC DNA]</scope>
    <source>
        <strain evidence="3 4">DSM 44952</strain>
    </source>
</reference>
<dbReference type="Proteomes" id="UP000255355">
    <property type="component" value="Unassembled WGS sequence"/>
</dbReference>
<keyword evidence="1" id="KW-0472">Membrane</keyword>
<protein>
    <recommendedName>
        <fullName evidence="2">DUF5933 domain-containing protein</fullName>
    </recommendedName>
</protein>
<feature type="transmembrane region" description="Helical" evidence="1">
    <location>
        <begin position="7"/>
        <end position="28"/>
    </location>
</feature>
<accession>A0A370GEZ3</accession>
<feature type="transmembrane region" description="Helical" evidence="1">
    <location>
        <begin position="95"/>
        <end position="114"/>
    </location>
</feature>
<feature type="transmembrane region" description="Helical" evidence="1">
    <location>
        <begin position="48"/>
        <end position="65"/>
    </location>
</feature>
<dbReference type="Pfam" id="PF19356">
    <property type="entry name" value="DUF5933"/>
    <property type="match status" value="1"/>
</dbReference>
<feature type="domain" description="DUF5933" evidence="2">
    <location>
        <begin position="10"/>
        <end position="123"/>
    </location>
</feature>
<proteinExistence type="predicted"/>
<dbReference type="EMBL" id="QQAZ01000027">
    <property type="protein sequence ID" value="RDI42385.1"/>
    <property type="molecule type" value="Genomic_DNA"/>
</dbReference>
<feature type="transmembrane region" description="Helical" evidence="1">
    <location>
        <begin position="72"/>
        <end position="89"/>
    </location>
</feature>
<name>A0A370GEZ3_9NOCA</name>
<organism evidence="3 4">
    <name type="scientific">Nocardia mexicana</name>
    <dbReference type="NCBI Taxonomy" id="279262"/>
    <lineage>
        <taxon>Bacteria</taxon>
        <taxon>Bacillati</taxon>
        <taxon>Actinomycetota</taxon>
        <taxon>Actinomycetes</taxon>
        <taxon>Mycobacteriales</taxon>
        <taxon>Nocardiaceae</taxon>
        <taxon>Nocardia</taxon>
    </lineage>
</organism>
<keyword evidence="4" id="KW-1185">Reference proteome</keyword>
<evidence type="ECO:0000256" key="1">
    <source>
        <dbReference type="SAM" id="Phobius"/>
    </source>
</evidence>
<sequence>MPSKRVLVSGAVAAVPVLLVVLQIVASYNDFEGPLQSLWADYAGTPKSMTVPWAGLALALVGLSWRRRFITLGIAVAIDVVCAVVRVLLGGPVTVGNGAVIALTGLALVAWFGWEGADRRNALHAAAACPAAAFGPCSG</sequence>
<keyword evidence="1" id="KW-1133">Transmembrane helix</keyword>
<gene>
    <name evidence="3" type="ORF">DFR68_12741</name>
</gene>
<evidence type="ECO:0000313" key="4">
    <source>
        <dbReference type="Proteomes" id="UP000255355"/>
    </source>
</evidence>
<dbReference type="AlphaFoldDB" id="A0A370GEZ3"/>
<evidence type="ECO:0000313" key="3">
    <source>
        <dbReference type="EMBL" id="RDI42385.1"/>
    </source>
</evidence>
<dbReference type="STRING" id="1210089.GCA_001613165_07111"/>
<keyword evidence="1" id="KW-0812">Transmembrane</keyword>